<evidence type="ECO:0000313" key="13">
    <source>
        <dbReference type="EMBL" id="CAH1103962.1"/>
    </source>
</evidence>
<feature type="domain" description="GFO/IDH/MocA-like oxidoreductase" evidence="12">
    <location>
        <begin position="132"/>
        <end position="247"/>
    </location>
</feature>
<comment type="similarity">
    <text evidence="1">Belongs to the Gfo/Idh/MocA family.</text>
</comment>
<protein>
    <recommendedName>
        <fullName evidence="5">Trans-1,2-dihydrobenzene-1,2-diol dehydrogenase</fullName>
        <ecNumber evidence="4">1.1.1.179</ecNumber>
        <ecNumber evidence="3">1.3.1.20</ecNumber>
    </recommendedName>
    <alternativeName>
        <fullName evidence="8">D-xylose 1-dehydrogenase</fullName>
    </alternativeName>
    <alternativeName>
        <fullName evidence="7">D-xylose-NADP dehydrogenase</fullName>
    </alternativeName>
    <alternativeName>
        <fullName evidence="6">Dimeric dihydrodiol dehydrogenase</fullName>
    </alternativeName>
</protein>
<dbReference type="InterPro" id="IPR000683">
    <property type="entry name" value="Gfo/Idh/MocA-like_OxRdtase_N"/>
</dbReference>
<evidence type="ECO:0000259" key="11">
    <source>
        <dbReference type="Pfam" id="PF01408"/>
    </source>
</evidence>
<keyword evidence="14" id="KW-1185">Reference proteome</keyword>
<evidence type="ECO:0000256" key="2">
    <source>
        <dbReference type="ARBA" id="ARBA00023002"/>
    </source>
</evidence>
<evidence type="ECO:0000256" key="1">
    <source>
        <dbReference type="ARBA" id="ARBA00010928"/>
    </source>
</evidence>
<dbReference type="AlphaFoldDB" id="A0A9P0CIA7"/>
<dbReference type="InterPro" id="IPR055170">
    <property type="entry name" value="GFO_IDH_MocA-like_dom"/>
</dbReference>
<dbReference type="GO" id="GO:0047837">
    <property type="term" value="F:D-xylose 1-dehydrogenase (NADP+) activity"/>
    <property type="evidence" value="ECO:0007669"/>
    <property type="project" value="UniProtKB-EC"/>
</dbReference>
<dbReference type="Pfam" id="PF22725">
    <property type="entry name" value="GFO_IDH_MocA_C3"/>
    <property type="match status" value="1"/>
</dbReference>
<evidence type="ECO:0000256" key="6">
    <source>
        <dbReference type="ARBA" id="ARBA00042926"/>
    </source>
</evidence>
<dbReference type="InterPro" id="IPR036291">
    <property type="entry name" value="NAD(P)-bd_dom_sf"/>
</dbReference>
<dbReference type="Gene3D" id="3.40.50.720">
    <property type="entry name" value="NAD(P)-binding Rossmann-like Domain"/>
    <property type="match status" value="1"/>
</dbReference>
<sequence length="335" mass="37394">MQLKWGIAASGKISNDFVQALKALPTSDHKVVAIASRTLASSDKFAKTHGISTAYEGYDKLAKDENVDVVYVGVLNPQHYDVVKLLLEGGKHVLCEKPFTMNEKQTRKLISLSKEKKLFLMEAVWSRFFPVYKELKKVIDAGEIGEVKEVSVDFGMPLNQVDRLNKKELGGGTILDLGIYTLQFQQYIFRGLTPIKVVANGQLNEDGVDKFAAAIITYEQDKMAVVSCSAVVQNSCEARVYGTKGSIKIPFFWCPTSMVINGKTREFPLIENDRTFNYSNSAGLAYQAEEVRKCIMAGKIESPQMTHDETIQLAQLMDKMRKELGVVYSADSQTY</sequence>
<comment type="catalytic activity">
    <reaction evidence="10">
        <text>D-xylose + NADP(+) = D-xylono-1,5-lactone + NADPH + H(+)</text>
        <dbReference type="Rhea" id="RHEA:22000"/>
        <dbReference type="ChEBI" id="CHEBI:15378"/>
        <dbReference type="ChEBI" id="CHEBI:15867"/>
        <dbReference type="ChEBI" id="CHEBI:53455"/>
        <dbReference type="ChEBI" id="CHEBI:57783"/>
        <dbReference type="ChEBI" id="CHEBI:58349"/>
        <dbReference type="EC" id="1.1.1.179"/>
    </reaction>
</comment>
<dbReference type="InterPro" id="IPR050984">
    <property type="entry name" value="Gfo/Idh/MocA_domain"/>
</dbReference>
<dbReference type="Pfam" id="PF01408">
    <property type="entry name" value="GFO_IDH_MocA"/>
    <property type="match status" value="1"/>
</dbReference>
<dbReference type="PANTHER" id="PTHR22604">
    <property type="entry name" value="OXIDOREDUCTASES"/>
    <property type="match status" value="1"/>
</dbReference>
<evidence type="ECO:0000256" key="9">
    <source>
        <dbReference type="ARBA" id="ARBA00047423"/>
    </source>
</evidence>
<dbReference type="GO" id="GO:0000166">
    <property type="term" value="F:nucleotide binding"/>
    <property type="evidence" value="ECO:0007669"/>
    <property type="project" value="InterPro"/>
</dbReference>
<dbReference type="Proteomes" id="UP001153636">
    <property type="component" value="Chromosome 15"/>
</dbReference>
<evidence type="ECO:0000256" key="7">
    <source>
        <dbReference type="ARBA" id="ARBA00042988"/>
    </source>
</evidence>
<accession>A0A9P0CIA7</accession>
<dbReference type="GO" id="GO:0047115">
    <property type="term" value="F:trans-1,2-dihydrobenzene-1,2-diol dehydrogenase activity"/>
    <property type="evidence" value="ECO:0007669"/>
    <property type="project" value="UniProtKB-EC"/>
</dbReference>
<dbReference type="EC" id="1.3.1.20" evidence="3"/>
<evidence type="ECO:0000313" key="14">
    <source>
        <dbReference type="Proteomes" id="UP001153636"/>
    </source>
</evidence>
<dbReference type="OrthoDB" id="2129491at2759"/>
<comment type="catalytic activity">
    <reaction evidence="9">
        <text>(1R,2R)-1,2-dihydrobenzene-1,2-diol + NADP(+) = catechol + NADPH + H(+)</text>
        <dbReference type="Rhea" id="RHEA:16729"/>
        <dbReference type="ChEBI" id="CHEBI:10702"/>
        <dbReference type="ChEBI" id="CHEBI:15378"/>
        <dbReference type="ChEBI" id="CHEBI:18135"/>
        <dbReference type="ChEBI" id="CHEBI:57783"/>
        <dbReference type="ChEBI" id="CHEBI:58349"/>
        <dbReference type="EC" id="1.3.1.20"/>
    </reaction>
</comment>
<dbReference type="EMBL" id="OV651827">
    <property type="protein sequence ID" value="CAH1103962.1"/>
    <property type="molecule type" value="Genomic_DNA"/>
</dbReference>
<evidence type="ECO:0000259" key="12">
    <source>
        <dbReference type="Pfam" id="PF22725"/>
    </source>
</evidence>
<evidence type="ECO:0000256" key="5">
    <source>
        <dbReference type="ARBA" id="ARBA00040603"/>
    </source>
</evidence>
<reference evidence="13" key="1">
    <citation type="submission" date="2022-01" db="EMBL/GenBank/DDBJ databases">
        <authorList>
            <person name="King R."/>
        </authorList>
    </citation>
    <scope>NUCLEOTIDE SEQUENCE</scope>
</reference>
<dbReference type="EC" id="1.1.1.179" evidence="4"/>
<proteinExistence type="inferred from homology"/>
<dbReference type="SUPFAM" id="SSF51735">
    <property type="entry name" value="NAD(P)-binding Rossmann-fold domains"/>
    <property type="match status" value="1"/>
</dbReference>
<dbReference type="SUPFAM" id="SSF55347">
    <property type="entry name" value="Glyceraldehyde-3-phosphate dehydrogenase-like, C-terminal domain"/>
    <property type="match status" value="1"/>
</dbReference>
<evidence type="ECO:0000256" key="4">
    <source>
        <dbReference type="ARBA" id="ARBA00038984"/>
    </source>
</evidence>
<gene>
    <name evidence="13" type="ORF">PSYICH_LOCUS4886</name>
</gene>
<dbReference type="PANTHER" id="PTHR22604:SF105">
    <property type="entry name" value="TRANS-1,2-DIHYDROBENZENE-1,2-DIOL DEHYDROGENASE"/>
    <property type="match status" value="1"/>
</dbReference>
<feature type="domain" description="Gfo/Idh/MocA-like oxidoreductase N-terminal" evidence="11">
    <location>
        <begin position="4"/>
        <end position="121"/>
    </location>
</feature>
<evidence type="ECO:0000256" key="3">
    <source>
        <dbReference type="ARBA" id="ARBA00038853"/>
    </source>
</evidence>
<evidence type="ECO:0000256" key="8">
    <source>
        <dbReference type="ARBA" id="ARBA00043025"/>
    </source>
</evidence>
<keyword evidence="2" id="KW-0560">Oxidoreductase</keyword>
<name>A0A9P0CIA7_9CUCU</name>
<dbReference type="Gene3D" id="3.30.360.10">
    <property type="entry name" value="Dihydrodipicolinate Reductase, domain 2"/>
    <property type="match status" value="1"/>
</dbReference>
<organism evidence="13 14">
    <name type="scientific">Psylliodes chrysocephalus</name>
    <dbReference type="NCBI Taxonomy" id="3402493"/>
    <lineage>
        <taxon>Eukaryota</taxon>
        <taxon>Metazoa</taxon>
        <taxon>Ecdysozoa</taxon>
        <taxon>Arthropoda</taxon>
        <taxon>Hexapoda</taxon>
        <taxon>Insecta</taxon>
        <taxon>Pterygota</taxon>
        <taxon>Neoptera</taxon>
        <taxon>Endopterygota</taxon>
        <taxon>Coleoptera</taxon>
        <taxon>Polyphaga</taxon>
        <taxon>Cucujiformia</taxon>
        <taxon>Chrysomeloidea</taxon>
        <taxon>Chrysomelidae</taxon>
        <taxon>Galerucinae</taxon>
        <taxon>Alticini</taxon>
        <taxon>Psylliodes</taxon>
    </lineage>
</organism>
<evidence type="ECO:0000256" key="10">
    <source>
        <dbReference type="ARBA" id="ARBA00049233"/>
    </source>
</evidence>